<sequence>MNWERWQSEGDTDMNTLHKSRTNTTGGNYGYRKLNVRYAYIVEEAVTIRPPNVSGTSYIPISG</sequence>
<dbReference type="AlphaFoldDB" id="A0A0A9FZ31"/>
<name>A0A0A9FZ31_ARUDO</name>
<feature type="compositionally biased region" description="Polar residues" evidence="1">
    <location>
        <begin position="13"/>
        <end position="26"/>
    </location>
</feature>
<protein>
    <submittedName>
        <fullName evidence="2">Uncharacterized protein</fullName>
    </submittedName>
</protein>
<accession>A0A0A9FZ31</accession>
<evidence type="ECO:0000256" key="1">
    <source>
        <dbReference type="SAM" id="MobiDB-lite"/>
    </source>
</evidence>
<organism evidence="2">
    <name type="scientific">Arundo donax</name>
    <name type="common">Giant reed</name>
    <name type="synonym">Donax arundinaceus</name>
    <dbReference type="NCBI Taxonomy" id="35708"/>
    <lineage>
        <taxon>Eukaryota</taxon>
        <taxon>Viridiplantae</taxon>
        <taxon>Streptophyta</taxon>
        <taxon>Embryophyta</taxon>
        <taxon>Tracheophyta</taxon>
        <taxon>Spermatophyta</taxon>
        <taxon>Magnoliopsida</taxon>
        <taxon>Liliopsida</taxon>
        <taxon>Poales</taxon>
        <taxon>Poaceae</taxon>
        <taxon>PACMAD clade</taxon>
        <taxon>Arundinoideae</taxon>
        <taxon>Arundineae</taxon>
        <taxon>Arundo</taxon>
    </lineage>
</organism>
<proteinExistence type="predicted"/>
<evidence type="ECO:0000313" key="2">
    <source>
        <dbReference type="EMBL" id="JAE15561.1"/>
    </source>
</evidence>
<feature type="region of interest" description="Disordered" evidence="1">
    <location>
        <begin position="1"/>
        <end position="29"/>
    </location>
</feature>
<reference evidence="2" key="1">
    <citation type="submission" date="2014-09" db="EMBL/GenBank/DDBJ databases">
        <authorList>
            <person name="Magalhaes I.L.F."/>
            <person name="Oliveira U."/>
            <person name="Santos F.R."/>
            <person name="Vidigal T.H.D.A."/>
            <person name="Brescovit A.D."/>
            <person name="Santos A.J."/>
        </authorList>
    </citation>
    <scope>NUCLEOTIDE SEQUENCE</scope>
    <source>
        <tissue evidence="2">Shoot tissue taken approximately 20 cm above the soil surface</tissue>
    </source>
</reference>
<reference evidence="2" key="2">
    <citation type="journal article" date="2015" name="Data Brief">
        <title>Shoot transcriptome of the giant reed, Arundo donax.</title>
        <authorList>
            <person name="Barrero R.A."/>
            <person name="Guerrero F.D."/>
            <person name="Moolhuijzen P."/>
            <person name="Goolsby J.A."/>
            <person name="Tidwell J."/>
            <person name="Bellgard S.E."/>
            <person name="Bellgard M.I."/>
        </authorList>
    </citation>
    <scope>NUCLEOTIDE SEQUENCE</scope>
    <source>
        <tissue evidence="2">Shoot tissue taken approximately 20 cm above the soil surface</tissue>
    </source>
</reference>
<dbReference type="EMBL" id="GBRH01182335">
    <property type="protein sequence ID" value="JAE15561.1"/>
    <property type="molecule type" value="Transcribed_RNA"/>
</dbReference>